<protein>
    <submittedName>
        <fullName evidence="1">Phage holin</fullName>
    </submittedName>
</protein>
<dbReference type="STRING" id="1856638.A9Q68_09940"/>
<keyword evidence="2" id="KW-1185">Reference proteome</keyword>
<organism evidence="1 2">
    <name type="scientific">Streptococcus bovimastitidis</name>
    <dbReference type="NCBI Taxonomy" id="1856638"/>
    <lineage>
        <taxon>Bacteria</taxon>
        <taxon>Bacillati</taxon>
        <taxon>Bacillota</taxon>
        <taxon>Bacilli</taxon>
        <taxon>Lactobacillales</taxon>
        <taxon>Streptococcaceae</taxon>
        <taxon>Streptococcus</taxon>
    </lineage>
</organism>
<dbReference type="NCBIfam" id="TIGR01598">
    <property type="entry name" value="holin_phiLC3"/>
    <property type="match status" value="1"/>
</dbReference>
<dbReference type="Proteomes" id="UP000182015">
    <property type="component" value="Unassembled WGS sequence"/>
</dbReference>
<accession>A0A1L8MK41</accession>
<proteinExistence type="predicted"/>
<dbReference type="AlphaFoldDB" id="A0A1L8MK41"/>
<name>A0A1L8MK41_9STRE</name>
<dbReference type="InterPro" id="IPR006485">
    <property type="entry name" value="Phage-like_holin"/>
</dbReference>
<dbReference type="EMBL" id="LZDD01000004">
    <property type="protein sequence ID" value="OJF71152.1"/>
    <property type="molecule type" value="Genomic_DNA"/>
</dbReference>
<comment type="caution">
    <text evidence="1">The sequence shown here is derived from an EMBL/GenBank/DDBJ whole genome shotgun (WGS) entry which is preliminary data.</text>
</comment>
<dbReference type="Pfam" id="PF04531">
    <property type="entry name" value="Phage_holin_1"/>
    <property type="match status" value="1"/>
</dbReference>
<gene>
    <name evidence="1" type="ORF">A9Q68_09940</name>
</gene>
<sequence>MKINWGLRLQSKYFWVALISLIVLLSQQLGFDIFPKNWEEVLNTVLSILILLGVINDPTTAGINDSEQAMDYLRPKGK</sequence>
<reference evidence="2" key="1">
    <citation type="submission" date="2016-06" db="EMBL/GenBank/DDBJ databases">
        <authorList>
            <person name="de Vries S.P.W."/>
            <person name="Hadjirin N.F."/>
            <person name="Lay E.M."/>
            <person name="Zadoks R.N."/>
            <person name="Peacock S.J."/>
            <person name="Parkhill J."/>
            <person name="Grant A.J."/>
            <person name="Mcdougall S."/>
            <person name="Holmes M.A."/>
        </authorList>
    </citation>
    <scope>NUCLEOTIDE SEQUENCE [LARGE SCALE GENOMIC DNA]</scope>
    <source>
        <strain evidence="2">NZ1587</strain>
    </source>
</reference>
<evidence type="ECO:0000313" key="1">
    <source>
        <dbReference type="EMBL" id="OJF71152.1"/>
    </source>
</evidence>
<evidence type="ECO:0000313" key="2">
    <source>
        <dbReference type="Proteomes" id="UP000182015"/>
    </source>
</evidence>
<dbReference type="OrthoDB" id="3176072at2"/>
<dbReference type="RefSeq" id="WP_071794567.1">
    <property type="nucleotide sequence ID" value="NZ_LZDD01000004.1"/>
</dbReference>